<dbReference type="PANTHER" id="PTHR46203">
    <property type="entry name" value="PROBABLE PEPTIDE CHAIN RELEASE FACTOR C12ORF65"/>
    <property type="match status" value="1"/>
</dbReference>
<organism evidence="2 3">
    <name type="scientific">Polyplax serrata</name>
    <name type="common">Common mouse louse</name>
    <dbReference type="NCBI Taxonomy" id="468196"/>
    <lineage>
        <taxon>Eukaryota</taxon>
        <taxon>Metazoa</taxon>
        <taxon>Ecdysozoa</taxon>
        <taxon>Arthropoda</taxon>
        <taxon>Hexapoda</taxon>
        <taxon>Insecta</taxon>
        <taxon>Pterygota</taxon>
        <taxon>Neoptera</taxon>
        <taxon>Paraneoptera</taxon>
        <taxon>Psocodea</taxon>
        <taxon>Troctomorpha</taxon>
        <taxon>Phthiraptera</taxon>
        <taxon>Anoplura</taxon>
        <taxon>Polyplacidae</taxon>
        <taxon>Polyplax</taxon>
    </lineage>
</organism>
<gene>
    <name evidence="2" type="ORF">RUM43_005240</name>
</gene>
<dbReference type="EMBL" id="JAWJWE010000002">
    <property type="protein sequence ID" value="KAK6643730.1"/>
    <property type="molecule type" value="Genomic_DNA"/>
</dbReference>
<comment type="caution">
    <text evidence="2">The sequence shown here is derived from an EMBL/GenBank/DDBJ whole genome shotgun (WGS) entry which is preliminary data.</text>
</comment>
<feature type="region of interest" description="Disordered" evidence="1">
    <location>
        <begin position="89"/>
        <end position="108"/>
    </location>
</feature>
<evidence type="ECO:0000313" key="3">
    <source>
        <dbReference type="Proteomes" id="UP001372834"/>
    </source>
</evidence>
<feature type="region of interest" description="Disordered" evidence="1">
    <location>
        <begin position="1"/>
        <end position="25"/>
    </location>
</feature>
<name>A0AAN8SFP9_POLSC</name>
<protein>
    <submittedName>
        <fullName evidence="2">Uncharacterized protein</fullName>
    </submittedName>
</protein>
<evidence type="ECO:0000256" key="1">
    <source>
        <dbReference type="SAM" id="MobiDB-lite"/>
    </source>
</evidence>
<dbReference type="Gene3D" id="3.30.160.20">
    <property type="match status" value="1"/>
</dbReference>
<dbReference type="InterPro" id="IPR052405">
    <property type="entry name" value="Mito_Transl_Release_Factor"/>
</dbReference>
<dbReference type="PANTHER" id="PTHR46203:SF1">
    <property type="entry name" value="MITOCHONDRIAL TRANSLATION RELEASE FACTOR IN RESCUE"/>
    <property type="match status" value="1"/>
</dbReference>
<evidence type="ECO:0000313" key="2">
    <source>
        <dbReference type="EMBL" id="KAK6643730.1"/>
    </source>
</evidence>
<feature type="compositionally biased region" description="Basic residues" evidence="1">
    <location>
        <begin position="98"/>
        <end position="107"/>
    </location>
</feature>
<dbReference type="GO" id="GO:0005739">
    <property type="term" value="C:mitochondrion"/>
    <property type="evidence" value="ECO:0007669"/>
    <property type="project" value="TreeGrafter"/>
</dbReference>
<accession>A0AAN8SFP9</accession>
<dbReference type="Proteomes" id="UP001372834">
    <property type="component" value="Unassembled WGS sequence"/>
</dbReference>
<dbReference type="AlphaFoldDB" id="A0AAN8SFP9"/>
<sequence>MPDTERTRWDGSPILGDSNPLKNLGGPLSPCVGSGERLDAIIACIPRALVGLQVKVHESRELNSNRKIAREKLTKMLDNLQNGELSVENQQKNLLNQKSRKRIQKQKKLLEKKREWKESLKPPEKDCSEF</sequence>
<reference evidence="2 3" key="1">
    <citation type="submission" date="2023-10" db="EMBL/GenBank/DDBJ databases">
        <title>Genomes of two closely related lineages of the louse Polyplax serrata with different host specificities.</title>
        <authorList>
            <person name="Martinu J."/>
            <person name="Tarabai H."/>
            <person name="Stefka J."/>
            <person name="Hypsa V."/>
        </authorList>
    </citation>
    <scope>NUCLEOTIDE SEQUENCE [LARGE SCALE GENOMIC DNA]</scope>
    <source>
        <strain evidence="2">HR10_N</strain>
    </source>
</reference>
<proteinExistence type="predicted"/>